<dbReference type="Proteomes" id="UP000322873">
    <property type="component" value="Unassembled WGS sequence"/>
</dbReference>
<accession>A0A5M9J676</accession>
<evidence type="ECO:0000313" key="3">
    <source>
        <dbReference type="Proteomes" id="UP000322873"/>
    </source>
</evidence>
<keyword evidence="3" id="KW-1185">Reference proteome</keyword>
<evidence type="ECO:0000313" key="2">
    <source>
        <dbReference type="EMBL" id="KAA8564988.1"/>
    </source>
</evidence>
<proteinExistence type="predicted"/>
<feature type="region of interest" description="Disordered" evidence="1">
    <location>
        <begin position="1"/>
        <end position="34"/>
    </location>
</feature>
<organism evidence="2 3">
    <name type="scientific">Monilinia fructicola</name>
    <name type="common">Brown rot fungus</name>
    <name type="synonym">Ciboria fructicola</name>
    <dbReference type="NCBI Taxonomy" id="38448"/>
    <lineage>
        <taxon>Eukaryota</taxon>
        <taxon>Fungi</taxon>
        <taxon>Dikarya</taxon>
        <taxon>Ascomycota</taxon>
        <taxon>Pezizomycotina</taxon>
        <taxon>Leotiomycetes</taxon>
        <taxon>Helotiales</taxon>
        <taxon>Sclerotiniaceae</taxon>
        <taxon>Monilinia</taxon>
    </lineage>
</organism>
<name>A0A5M9J676_MONFR</name>
<dbReference type="EMBL" id="VICG01000014">
    <property type="protein sequence ID" value="KAA8564988.1"/>
    <property type="molecule type" value="Genomic_DNA"/>
</dbReference>
<dbReference type="AlphaFoldDB" id="A0A5M9J676"/>
<protein>
    <submittedName>
        <fullName evidence="2">Uncharacterized protein</fullName>
    </submittedName>
</protein>
<reference evidence="2 3" key="1">
    <citation type="submission" date="2019-06" db="EMBL/GenBank/DDBJ databases">
        <title>Genome Sequence of the Brown Rot Fungal Pathogen Monilinia fructicola.</title>
        <authorList>
            <person name="De Miccolis Angelini R.M."/>
            <person name="Landi L."/>
            <person name="Abate D."/>
            <person name="Pollastro S."/>
            <person name="Romanazzi G."/>
            <person name="Faretra F."/>
        </authorList>
    </citation>
    <scope>NUCLEOTIDE SEQUENCE [LARGE SCALE GENOMIC DNA]</scope>
    <source>
        <strain evidence="2 3">Mfrc123</strain>
    </source>
</reference>
<comment type="caution">
    <text evidence="2">The sequence shown here is derived from an EMBL/GenBank/DDBJ whole genome shotgun (WGS) entry which is preliminary data.</text>
</comment>
<evidence type="ECO:0000256" key="1">
    <source>
        <dbReference type="SAM" id="MobiDB-lite"/>
    </source>
</evidence>
<feature type="compositionally biased region" description="Acidic residues" evidence="1">
    <location>
        <begin position="1"/>
        <end position="32"/>
    </location>
</feature>
<gene>
    <name evidence="2" type="ORF">EYC84_010757</name>
</gene>
<sequence>MIILIDDEDDEDDQDDEDDEDADNDNNDDDEMQMQMKWNHFVLGVPEWIIRMNEVLNQDLTKGSRERSNIPRMEDNQ</sequence>